<organism evidence="1 2">
    <name type="scientific">Candidatus Uhrbacteria bacterium RIFCSPHIGHO2_02_FULL_60_10</name>
    <dbReference type="NCBI Taxonomy" id="1802392"/>
    <lineage>
        <taxon>Bacteria</taxon>
        <taxon>Candidatus Uhriibacteriota</taxon>
    </lineage>
</organism>
<evidence type="ECO:0000313" key="1">
    <source>
        <dbReference type="EMBL" id="OGL74576.1"/>
    </source>
</evidence>
<name>A0A1F7U8J1_9BACT</name>
<accession>A0A1F7U8J1</accession>
<proteinExistence type="predicted"/>
<dbReference type="Proteomes" id="UP000177088">
    <property type="component" value="Unassembled WGS sequence"/>
</dbReference>
<gene>
    <name evidence="1" type="ORF">A3C96_01805</name>
</gene>
<dbReference type="AlphaFoldDB" id="A0A1F7U8J1"/>
<dbReference type="EMBL" id="MGEA01000014">
    <property type="protein sequence ID" value="OGL74576.1"/>
    <property type="molecule type" value="Genomic_DNA"/>
</dbReference>
<comment type="caution">
    <text evidence="1">The sequence shown here is derived from an EMBL/GenBank/DDBJ whole genome shotgun (WGS) entry which is preliminary data.</text>
</comment>
<protein>
    <submittedName>
        <fullName evidence="1">Uncharacterized protein</fullName>
    </submittedName>
</protein>
<evidence type="ECO:0000313" key="2">
    <source>
        <dbReference type="Proteomes" id="UP000177088"/>
    </source>
</evidence>
<reference evidence="1 2" key="1">
    <citation type="journal article" date="2016" name="Nat. Commun.">
        <title>Thousands of microbial genomes shed light on interconnected biogeochemical processes in an aquifer system.</title>
        <authorList>
            <person name="Anantharaman K."/>
            <person name="Brown C.T."/>
            <person name="Hug L.A."/>
            <person name="Sharon I."/>
            <person name="Castelle C.J."/>
            <person name="Probst A.J."/>
            <person name="Thomas B.C."/>
            <person name="Singh A."/>
            <person name="Wilkins M.J."/>
            <person name="Karaoz U."/>
            <person name="Brodie E.L."/>
            <person name="Williams K.H."/>
            <person name="Hubbard S.S."/>
            <person name="Banfield J.F."/>
        </authorList>
    </citation>
    <scope>NUCLEOTIDE SEQUENCE [LARGE SCALE GENOMIC DNA]</scope>
</reference>
<sequence>MNLREICLSFIEKFSRRRALIAAGDGRQIMIRAVSDSSRVPETTLERYMIGSNPTLLVWYRRCRHRSAEPDVLPRSFRGVPVIYLCGTGYETDREAFRNLADEDLTEQPA</sequence>